<dbReference type="EMBL" id="JARKIE010000175">
    <property type="protein sequence ID" value="KAJ7671131.1"/>
    <property type="molecule type" value="Genomic_DNA"/>
</dbReference>
<gene>
    <name evidence="1" type="ORF">B0H17DRAFT_1141573</name>
</gene>
<protein>
    <submittedName>
        <fullName evidence="1">Uncharacterized protein</fullName>
    </submittedName>
</protein>
<dbReference type="AlphaFoldDB" id="A0AAD7GAF4"/>
<proteinExistence type="predicted"/>
<evidence type="ECO:0000313" key="1">
    <source>
        <dbReference type="EMBL" id="KAJ7671131.1"/>
    </source>
</evidence>
<name>A0AAD7GAF4_MYCRO</name>
<comment type="caution">
    <text evidence="1">The sequence shown here is derived from an EMBL/GenBank/DDBJ whole genome shotgun (WGS) entry which is preliminary data.</text>
</comment>
<sequence length="125" mass="13893">MSTASPRFTHAPETLRINRASKGGGDVQTGGALVLLMGVATAGAYVNNGDRHITWAMRVRRWWRRAGWRYAAVDSTERGFAKRRVFLIFARLVAGAVQRETVFKVNPVFESTTGARLRTPEIDSD</sequence>
<reference evidence="1" key="1">
    <citation type="submission" date="2023-03" db="EMBL/GenBank/DDBJ databases">
        <title>Massive genome expansion in bonnet fungi (Mycena s.s.) driven by repeated elements and novel gene families across ecological guilds.</title>
        <authorList>
            <consortium name="Lawrence Berkeley National Laboratory"/>
            <person name="Harder C.B."/>
            <person name="Miyauchi S."/>
            <person name="Viragh M."/>
            <person name="Kuo A."/>
            <person name="Thoen E."/>
            <person name="Andreopoulos B."/>
            <person name="Lu D."/>
            <person name="Skrede I."/>
            <person name="Drula E."/>
            <person name="Henrissat B."/>
            <person name="Morin E."/>
            <person name="Kohler A."/>
            <person name="Barry K."/>
            <person name="LaButti K."/>
            <person name="Morin E."/>
            <person name="Salamov A."/>
            <person name="Lipzen A."/>
            <person name="Mereny Z."/>
            <person name="Hegedus B."/>
            <person name="Baldrian P."/>
            <person name="Stursova M."/>
            <person name="Weitz H."/>
            <person name="Taylor A."/>
            <person name="Grigoriev I.V."/>
            <person name="Nagy L.G."/>
            <person name="Martin F."/>
            <person name="Kauserud H."/>
        </authorList>
    </citation>
    <scope>NUCLEOTIDE SEQUENCE</scope>
    <source>
        <strain evidence="1">CBHHK067</strain>
    </source>
</reference>
<keyword evidence="2" id="KW-1185">Reference proteome</keyword>
<organism evidence="1 2">
    <name type="scientific">Mycena rosella</name>
    <name type="common">Pink bonnet</name>
    <name type="synonym">Agaricus rosellus</name>
    <dbReference type="NCBI Taxonomy" id="1033263"/>
    <lineage>
        <taxon>Eukaryota</taxon>
        <taxon>Fungi</taxon>
        <taxon>Dikarya</taxon>
        <taxon>Basidiomycota</taxon>
        <taxon>Agaricomycotina</taxon>
        <taxon>Agaricomycetes</taxon>
        <taxon>Agaricomycetidae</taxon>
        <taxon>Agaricales</taxon>
        <taxon>Marasmiineae</taxon>
        <taxon>Mycenaceae</taxon>
        <taxon>Mycena</taxon>
    </lineage>
</organism>
<evidence type="ECO:0000313" key="2">
    <source>
        <dbReference type="Proteomes" id="UP001221757"/>
    </source>
</evidence>
<dbReference type="Proteomes" id="UP001221757">
    <property type="component" value="Unassembled WGS sequence"/>
</dbReference>
<accession>A0AAD7GAF4</accession>